<dbReference type="AlphaFoldDB" id="W7XIA9"/>
<accession>W7XIA9</accession>
<feature type="region of interest" description="Disordered" evidence="1">
    <location>
        <begin position="40"/>
        <end position="66"/>
    </location>
</feature>
<feature type="compositionally biased region" description="Polar residues" evidence="1">
    <location>
        <begin position="41"/>
        <end position="52"/>
    </location>
</feature>
<dbReference type="InParanoid" id="W7XIA9"/>
<organism evidence="2 3">
    <name type="scientific">Tetrahymena thermophila (strain SB210)</name>
    <dbReference type="NCBI Taxonomy" id="312017"/>
    <lineage>
        <taxon>Eukaryota</taxon>
        <taxon>Sar</taxon>
        <taxon>Alveolata</taxon>
        <taxon>Ciliophora</taxon>
        <taxon>Intramacronucleata</taxon>
        <taxon>Oligohymenophorea</taxon>
        <taxon>Hymenostomatida</taxon>
        <taxon>Tetrahymenina</taxon>
        <taxon>Tetrahymenidae</taxon>
        <taxon>Tetrahymena</taxon>
    </lineage>
</organism>
<feature type="compositionally biased region" description="Basic and acidic residues" evidence="1">
    <location>
        <begin position="53"/>
        <end position="66"/>
    </location>
</feature>
<evidence type="ECO:0000313" key="2">
    <source>
        <dbReference type="EMBL" id="EWS73139.1"/>
    </source>
</evidence>
<sequence length="66" mass="7899">MKERQSETKKMQSLQSCEQNQENILLFSSPNTGRDSYMLKQISTDRNQNTIEENYHKDMEEKQENL</sequence>
<evidence type="ECO:0000313" key="3">
    <source>
        <dbReference type="Proteomes" id="UP000009168"/>
    </source>
</evidence>
<evidence type="ECO:0000256" key="1">
    <source>
        <dbReference type="SAM" id="MobiDB-lite"/>
    </source>
</evidence>
<reference evidence="3" key="1">
    <citation type="journal article" date="2006" name="PLoS Biol.">
        <title>Macronuclear genome sequence of the ciliate Tetrahymena thermophila, a model eukaryote.</title>
        <authorList>
            <person name="Eisen J.A."/>
            <person name="Coyne R.S."/>
            <person name="Wu M."/>
            <person name="Wu D."/>
            <person name="Thiagarajan M."/>
            <person name="Wortman J.R."/>
            <person name="Badger J.H."/>
            <person name="Ren Q."/>
            <person name="Amedeo P."/>
            <person name="Jones K.M."/>
            <person name="Tallon L.J."/>
            <person name="Delcher A.L."/>
            <person name="Salzberg S.L."/>
            <person name="Silva J.C."/>
            <person name="Haas B.J."/>
            <person name="Majoros W.H."/>
            <person name="Farzad M."/>
            <person name="Carlton J.M."/>
            <person name="Smith R.K. Jr."/>
            <person name="Garg J."/>
            <person name="Pearlman R.E."/>
            <person name="Karrer K.M."/>
            <person name="Sun L."/>
            <person name="Manning G."/>
            <person name="Elde N.C."/>
            <person name="Turkewitz A.P."/>
            <person name="Asai D.J."/>
            <person name="Wilkes D.E."/>
            <person name="Wang Y."/>
            <person name="Cai H."/>
            <person name="Collins K."/>
            <person name="Stewart B.A."/>
            <person name="Lee S.R."/>
            <person name="Wilamowska K."/>
            <person name="Weinberg Z."/>
            <person name="Ruzzo W.L."/>
            <person name="Wloga D."/>
            <person name="Gaertig J."/>
            <person name="Frankel J."/>
            <person name="Tsao C.-C."/>
            <person name="Gorovsky M.A."/>
            <person name="Keeling P.J."/>
            <person name="Waller R.F."/>
            <person name="Patron N.J."/>
            <person name="Cherry J.M."/>
            <person name="Stover N.A."/>
            <person name="Krieger C.J."/>
            <person name="del Toro C."/>
            <person name="Ryder H.F."/>
            <person name="Williamson S.C."/>
            <person name="Barbeau R.A."/>
            <person name="Hamilton E.P."/>
            <person name="Orias E."/>
        </authorList>
    </citation>
    <scope>NUCLEOTIDE SEQUENCE [LARGE SCALE GENOMIC DNA]</scope>
    <source>
        <strain evidence="3">SB210</strain>
    </source>
</reference>
<dbReference type="KEGG" id="tet:TTHERM_000310009"/>
<proteinExistence type="predicted"/>
<dbReference type="Proteomes" id="UP000009168">
    <property type="component" value="Unassembled WGS sequence"/>
</dbReference>
<name>W7XIA9_TETTS</name>
<keyword evidence="3" id="KW-1185">Reference proteome</keyword>
<dbReference type="EMBL" id="GG662608">
    <property type="protein sequence ID" value="EWS73139.1"/>
    <property type="molecule type" value="Genomic_DNA"/>
</dbReference>
<protein>
    <submittedName>
        <fullName evidence="2">Uncharacterized protein</fullName>
    </submittedName>
</protein>
<dbReference type="GeneID" id="24438327"/>
<dbReference type="RefSeq" id="XP_012654326.1">
    <property type="nucleotide sequence ID" value="XM_012798872.1"/>
</dbReference>
<gene>
    <name evidence="2" type="ORF">TTHERM_000310009</name>
</gene>